<comment type="caution">
    <text evidence="3">The sequence shown here is derived from an EMBL/GenBank/DDBJ whole genome shotgun (WGS) entry which is preliminary data.</text>
</comment>
<dbReference type="RefSeq" id="WP_343967165.1">
    <property type="nucleotide sequence ID" value="NZ_BAAAGK010000055.1"/>
</dbReference>
<organism evidence="3 4">
    <name type="scientific">Streptosporangium amethystogenes subsp. fukuiense</name>
    <dbReference type="NCBI Taxonomy" id="698418"/>
    <lineage>
        <taxon>Bacteria</taxon>
        <taxon>Bacillati</taxon>
        <taxon>Actinomycetota</taxon>
        <taxon>Actinomycetes</taxon>
        <taxon>Streptosporangiales</taxon>
        <taxon>Streptosporangiaceae</taxon>
        <taxon>Streptosporangium</taxon>
    </lineage>
</organism>
<dbReference type="InterPro" id="IPR010982">
    <property type="entry name" value="Lambda_DNA-bd_dom_sf"/>
</dbReference>
<dbReference type="PANTHER" id="PTHR46797:SF1">
    <property type="entry name" value="METHYLPHOSPHONATE SYNTHASE"/>
    <property type="match status" value="1"/>
</dbReference>
<dbReference type="Pfam" id="PF01381">
    <property type="entry name" value="HTH_3"/>
    <property type="match status" value="1"/>
</dbReference>
<dbReference type="Gene3D" id="1.10.260.40">
    <property type="entry name" value="lambda repressor-like DNA-binding domains"/>
    <property type="match status" value="1"/>
</dbReference>
<dbReference type="PANTHER" id="PTHR46797">
    <property type="entry name" value="HTH-TYPE TRANSCRIPTIONAL REGULATOR"/>
    <property type="match status" value="1"/>
</dbReference>
<sequence>MRDGSTNGPAAEEAVGRRIAQARKLRGLTQQQLADRVPCSKSLIAQVERGHKPATQALITAVARTLRIELGELTGQPYRDPGTREDRIHECVPQLRRALLSWDLPDEDVPPPPTEQLRADVRRASALGRQARYIQLGEMLPGLLEELTRAVHASEGARRDELFGLLSEAYTGVTAIAYTLGYFDLRGLAMDRVAWAAQASQDPLRVARTQWQRSTLFLATATYDKGLILLDRIRREVGEDLGRLTAAELSVYGAAHLRSAIFAARAADRQTAFDHIEHAREAARVLGQDANHYGLEFGPSNVIMHEVAAAVEMYDGGEAIRRAQHTALSPAVAPVRLGHHYIDLARGWLYHGNRQKALETLLAARRAAPQQTRNHPMVRETVRMLVNLERRRPRSLSGFASWLGLP</sequence>
<feature type="domain" description="HTH cro/C1-type" evidence="2">
    <location>
        <begin position="19"/>
        <end position="73"/>
    </location>
</feature>
<dbReference type="CDD" id="cd00093">
    <property type="entry name" value="HTH_XRE"/>
    <property type="match status" value="1"/>
</dbReference>
<keyword evidence="1" id="KW-0238">DNA-binding</keyword>
<evidence type="ECO:0000256" key="1">
    <source>
        <dbReference type="ARBA" id="ARBA00023125"/>
    </source>
</evidence>
<proteinExistence type="predicted"/>
<dbReference type="SMART" id="SM00530">
    <property type="entry name" value="HTH_XRE"/>
    <property type="match status" value="1"/>
</dbReference>
<evidence type="ECO:0000313" key="3">
    <source>
        <dbReference type="EMBL" id="MFC7599953.1"/>
    </source>
</evidence>
<reference evidence="4" key="1">
    <citation type="journal article" date="2019" name="Int. J. Syst. Evol. Microbiol.">
        <title>The Global Catalogue of Microorganisms (GCM) 10K type strain sequencing project: providing services to taxonomists for standard genome sequencing and annotation.</title>
        <authorList>
            <consortium name="The Broad Institute Genomics Platform"/>
            <consortium name="The Broad Institute Genome Sequencing Center for Infectious Disease"/>
            <person name="Wu L."/>
            <person name="Ma J."/>
        </authorList>
    </citation>
    <scope>NUCLEOTIDE SEQUENCE [LARGE SCALE GENOMIC DNA]</scope>
    <source>
        <strain evidence="4">JCM 10083</strain>
    </source>
</reference>
<keyword evidence="4" id="KW-1185">Reference proteome</keyword>
<dbReference type="SUPFAM" id="SSF47413">
    <property type="entry name" value="lambda repressor-like DNA-binding domains"/>
    <property type="match status" value="1"/>
</dbReference>
<evidence type="ECO:0000259" key="2">
    <source>
        <dbReference type="PROSITE" id="PS50943"/>
    </source>
</evidence>
<gene>
    <name evidence="3" type="ORF">ACFQVD_07520</name>
</gene>
<name>A0ABW2SVC6_9ACTN</name>
<evidence type="ECO:0000313" key="4">
    <source>
        <dbReference type="Proteomes" id="UP001596514"/>
    </source>
</evidence>
<dbReference type="PROSITE" id="PS50943">
    <property type="entry name" value="HTH_CROC1"/>
    <property type="match status" value="1"/>
</dbReference>
<protein>
    <submittedName>
        <fullName evidence="3">Helix-turn-helix domain-containing protein</fullName>
    </submittedName>
</protein>
<dbReference type="Proteomes" id="UP001596514">
    <property type="component" value="Unassembled WGS sequence"/>
</dbReference>
<dbReference type="InterPro" id="IPR050807">
    <property type="entry name" value="TransReg_Diox_bact_type"/>
</dbReference>
<dbReference type="EMBL" id="JBHTEE010000001">
    <property type="protein sequence ID" value="MFC7599953.1"/>
    <property type="molecule type" value="Genomic_DNA"/>
</dbReference>
<accession>A0ABW2SVC6</accession>
<dbReference type="InterPro" id="IPR001387">
    <property type="entry name" value="Cro/C1-type_HTH"/>
</dbReference>